<keyword evidence="2" id="KW-0548">Nucleotidyltransferase</keyword>
<gene>
    <name evidence="2" type="primary">ltrA</name>
    <name evidence="2" type="ORF">J0M35_21045</name>
</gene>
<dbReference type="Proteomes" id="UP000664277">
    <property type="component" value="Unassembled WGS sequence"/>
</dbReference>
<dbReference type="Pfam" id="PF13655">
    <property type="entry name" value="RVT_N"/>
    <property type="match status" value="1"/>
</dbReference>
<dbReference type="SUPFAM" id="SSF56672">
    <property type="entry name" value="DNA/RNA polymerases"/>
    <property type="match status" value="1"/>
</dbReference>
<dbReference type="InterPro" id="IPR025960">
    <property type="entry name" value="RVT_N"/>
</dbReference>
<dbReference type="InterPro" id="IPR013597">
    <property type="entry name" value="Mat_intron_G2"/>
</dbReference>
<dbReference type="EC" id="2.7.7.49" evidence="2"/>
<proteinExistence type="predicted"/>
<dbReference type="EMBL" id="JAFLCK010000060">
    <property type="protein sequence ID" value="MBN8662867.1"/>
    <property type="molecule type" value="Genomic_DNA"/>
</dbReference>
<protein>
    <submittedName>
        <fullName evidence="2">Group II intron reverse transcriptase/maturase</fullName>
        <ecNumber evidence="2">2.7.7.49</ecNumber>
    </submittedName>
</protein>
<dbReference type="CDD" id="cd01651">
    <property type="entry name" value="RT_G2_intron"/>
    <property type="match status" value="1"/>
</dbReference>
<feature type="domain" description="Reverse transcriptase" evidence="1">
    <location>
        <begin position="97"/>
        <end position="322"/>
    </location>
</feature>
<evidence type="ECO:0000259" key="1">
    <source>
        <dbReference type="PROSITE" id="PS50878"/>
    </source>
</evidence>
<dbReference type="PROSITE" id="PS50878">
    <property type="entry name" value="RT_POL"/>
    <property type="match status" value="1"/>
</dbReference>
<dbReference type="InterPro" id="IPR051083">
    <property type="entry name" value="GrpII_Intron_Splice-Mob/Def"/>
</dbReference>
<dbReference type="Pfam" id="PF08388">
    <property type="entry name" value="GIIM"/>
    <property type="match status" value="1"/>
</dbReference>
<dbReference type="InterPro" id="IPR000477">
    <property type="entry name" value="RT_dom"/>
</dbReference>
<dbReference type="GO" id="GO:0003964">
    <property type="term" value="F:RNA-directed DNA polymerase activity"/>
    <property type="evidence" value="ECO:0007669"/>
    <property type="project" value="UniProtKB-KW"/>
</dbReference>
<sequence length="489" mass="56682">MKDGTNYGIGAEGQKLDWDSIDWEAVERRVTNLRQRIFRATREQKWNQVRSLMKLMLRSRSNLLLSVRRVTQTNKGKSTPGIDGKVALTNKARATVIRQMEEREFWKAKPSRRIYIPKAGKPGQLRPLSIPTLGNRIAQAIVKNALEPSWEARFEAHSYGFRPGRSCHDAIQQCWIRLNKHTRDQWILDADIKGAFDNISQKYILEAVGPLPGRQLIRRWLAAGYVENEQFHRTESGTGQGAVISPLLANIALDGMQRLLGNKFGFIRYADDFAVTAKSKEQLDLVMPTIEGWLAERGLALHPDKTQIVKASDGFNFLGFNIRTYRDTCLTIPQKGKVLNLLRKLRNWLKDNKTELPENVLRHFNAILRGWCNYYKTGASSRVFGYVRHQIWRMLWKWCLHRHPNKNQAWVRSKYFANINGDSWTFHAMVPVKEGPKVMHIFQVTRVKIERHVKVADRSSPDDPSQREYWLKRRKRGSRYAPNSDEALK</sequence>
<keyword evidence="2" id="KW-0695">RNA-directed DNA polymerase</keyword>
<accession>A0A8J7PR82</accession>
<evidence type="ECO:0000313" key="2">
    <source>
        <dbReference type="EMBL" id="MBN8662867.1"/>
    </source>
</evidence>
<evidence type="ECO:0000313" key="3">
    <source>
        <dbReference type="Proteomes" id="UP000664277"/>
    </source>
</evidence>
<reference evidence="2" key="1">
    <citation type="submission" date="2021-02" db="EMBL/GenBank/DDBJ databases">
        <title>Genome-Resolved Metagenomics of a Microbial Community Performing Photosynthetic Biological Nutrient Removal.</title>
        <authorList>
            <person name="Mcdaniel E.A."/>
        </authorList>
    </citation>
    <scope>NUCLEOTIDE SEQUENCE</scope>
    <source>
        <strain evidence="2">UWPOB_OBS1</strain>
    </source>
</reference>
<dbReference type="PANTHER" id="PTHR34047:SF10">
    <property type="entry name" value="GROUP II INTRON-ASSOCIATED OPEN READING FRAME"/>
    <property type="match status" value="1"/>
</dbReference>
<comment type="caution">
    <text evidence="2">The sequence shown here is derived from an EMBL/GenBank/DDBJ whole genome shotgun (WGS) entry which is preliminary data.</text>
</comment>
<organism evidence="2 3">
    <name type="scientific">Candidatus Obscuribacter phosphatis</name>
    <dbReference type="NCBI Taxonomy" id="1906157"/>
    <lineage>
        <taxon>Bacteria</taxon>
        <taxon>Bacillati</taxon>
        <taxon>Candidatus Melainabacteria</taxon>
        <taxon>Candidatus Obscuribacterales</taxon>
        <taxon>Candidatus Obscuribacteraceae</taxon>
        <taxon>Candidatus Obscuribacter</taxon>
    </lineage>
</organism>
<dbReference type="NCBIfam" id="TIGR04416">
    <property type="entry name" value="group_II_RT_mat"/>
    <property type="match status" value="1"/>
</dbReference>
<name>A0A8J7PR82_9BACT</name>
<keyword evidence="2" id="KW-0808">Transferase</keyword>
<dbReference type="InterPro" id="IPR030931">
    <property type="entry name" value="Group_II_RT_mat"/>
</dbReference>
<dbReference type="AlphaFoldDB" id="A0A8J7PR82"/>
<dbReference type="PANTHER" id="PTHR34047">
    <property type="entry name" value="NUCLEAR INTRON MATURASE 1, MITOCHONDRIAL-RELATED"/>
    <property type="match status" value="1"/>
</dbReference>
<dbReference type="Pfam" id="PF00078">
    <property type="entry name" value="RVT_1"/>
    <property type="match status" value="1"/>
</dbReference>
<dbReference type="InterPro" id="IPR043502">
    <property type="entry name" value="DNA/RNA_pol_sf"/>
</dbReference>